<keyword evidence="4" id="KW-1003">Cell membrane</keyword>
<dbReference type="PANTHER" id="PTHR43484">
    <property type="match status" value="1"/>
</dbReference>
<keyword evidence="6" id="KW-0283">Flagellar rotation</keyword>
<dbReference type="InterPro" id="IPR001543">
    <property type="entry name" value="FliN-like_C"/>
</dbReference>
<evidence type="ECO:0000256" key="6">
    <source>
        <dbReference type="ARBA" id="ARBA00022779"/>
    </source>
</evidence>
<dbReference type="InterPro" id="IPR051469">
    <property type="entry name" value="FliN/MopA/SpaO"/>
</dbReference>
<dbReference type="GO" id="GO:0005886">
    <property type="term" value="C:plasma membrane"/>
    <property type="evidence" value="ECO:0007669"/>
    <property type="project" value="UniProtKB-SubCell"/>
</dbReference>
<evidence type="ECO:0000256" key="1">
    <source>
        <dbReference type="ARBA" id="ARBA00004413"/>
    </source>
</evidence>
<dbReference type="RefSeq" id="WP_138592762.1">
    <property type="nucleotide sequence ID" value="NZ_PNBX01000073.1"/>
</dbReference>
<dbReference type="InterPro" id="IPR001172">
    <property type="entry name" value="FliN_T3SS_HrcQb"/>
</dbReference>
<dbReference type="PANTHER" id="PTHR43484:SF1">
    <property type="entry name" value="FLAGELLAR MOTOR SWITCH PROTEIN FLIN"/>
    <property type="match status" value="1"/>
</dbReference>
<reference evidence="10" key="2">
    <citation type="submission" date="2019-06" db="EMBL/GenBank/DDBJ databases">
        <title>Co-occurence of chitin degradation, pigmentation and bioactivity in marine Pseudoalteromonas.</title>
        <authorList>
            <person name="Sonnenschein E.C."/>
            <person name="Bech P.K."/>
        </authorList>
    </citation>
    <scope>NUCLEOTIDE SEQUENCE [LARGE SCALE GENOMIC DNA]</scope>
    <source>
        <strain evidence="10">S3790</strain>
    </source>
</reference>
<comment type="similarity">
    <text evidence="2">Belongs to the FliN/MopA/SpaO family.</text>
</comment>
<dbReference type="EMBL" id="PNBX01000073">
    <property type="protein sequence ID" value="TMO66637.1"/>
    <property type="molecule type" value="Genomic_DNA"/>
</dbReference>
<dbReference type="Pfam" id="PF01052">
    <property type="entry name" value="FliMN_C"/>
    <property type="match status" value="1"/>
</dbReference>
<reference evidence="9 10" key="1">
    <citation type="submission" date="2018-01" db="EMBL/GenBank/DDBJ databases">
        <authorList>
            <person name="Paulsen S."/>
            <person name="Gram L.K."/>
        </authorList>
    </citation>
    <scope>NUCLEOTIDE SEQUENCE [LARGE SCALE GENOMIC DNA]</scope>
    <source>
        <strain evidence="9 10">S3790</strain>
    </source>
</reference>
<accession>A0A5S3V790</accession>
<evidence type="ECO:0000256" key="4">
    <source>
        <dbReference type="ARBA" id="ARBA00022475"/>
    </source>
</evidence>
<keyword evidence="5" id="KW-0145">Chemotaxis</keyword>
<organism evidence="9 10">
    <name type="scientific">Pseudoalteromonas aurantia</name>
    <dbReference type="NCBI Taxonomy" id="43654"/>
    <lineage>
        <taxon>Bacteria</taxon>
        <taxon>Pseudomonadati</taxon>
        <taxon>Pseudomonadota</taxon>
        <taxon>Gammaproteobacteria</taxon>
        <taxon>Alteromonadales</taxon>
        <taxon>Pseudoalteromonadaceae</taxon>
        <taxon>Pseudoalteromonas</taxon>
    </lineage>
</organism>
<gene>
    <name evidence="9" type="ORF">CWC19_15850</name>
</gene>
<proteinExistence type="inferred from homology"/>
<keyword evidence="7" id="KW-0472">Membrane</keyword>
<name>A0A5S3V790_9GAMM</name>
<evidence type="ECO:0000256" key="2">
    <source>
        <dbReference type="ARBA" id="ARBA00009226"/>
    </source>
</evidence>
<evidence type="ECO:0000259" key="8">
    <source>
        <dbReference type="Pfam" id="PF01052"/>
    </source>
</evidence>
<dbReference type="GO" id="GO:0071973">
    <property type="term" value="P:bacterial-type flagellum-dependent cell motility"/>
    <property type="evidence" value="ECO:0007669"/>
    <property type="project" value="InterPro"/>
</dbReference>
<feature type="domain" description="Flagellar motor switch protein FliN-like C-terminal" evidence="8">
    <location>
        <begin position="31"/>
        <end position="100"/>
    </location>
</feature>
<dbReference type="Proteomes" id="UP000307217">
    <property type="component" value="Unassembled WGS sequence"/>
</dbReference>
<evidence type="ECO:0000313" key="9">
    <source>
        <dbReference type="EMBL" id="TMO66637.1"/>
    </source>
</evidence>
<dbReference type="GO" id="GO:0009425">
    <property type="term" value="C:bacterial-type flagellum basal body"/>
    <property type="evidence" value="ECO:0007669"/>
    <property type="project" value="InterPro"/>
</dbReference>
<comment type="subcellular location">
    <subcellularLocation>
        <location evidence="1">Cell membrane</location>
        <topology evidence="1">Peripheral membrane protein</topology>
        <orientation evidence="1">Cytoplasmic side</orientation>
    </subcellularLocation>
</comment>
<comment type="caution">
    <text evidence="9">The sequence shown here is derived from an EMBL/GenBank/DDBJ whole genome shotgun (WGS) entry which is preliminary data.</text>
</comment>
<dbReference type="Gene3D" id="2.30.330.10">
    <property type="entry name" value="SpoA-like"/>
    <property type="match status" value="1"/>
</dbReference>
<protein>
    <recommendedName>
        <fullName evidence="3">Flagellar motor switch protein FliN</fullName>
    </recommendedName>
</protein>
<dbReference type="PRINTS" id="PR00956">
    <property type="entry name" value="FLGMOTORFLIN"/>
</dbReference>
<keyword evidence="9" id="KW-0966">Cell projection</keyword>
<keyword evidence="9" id="KW-0282">Flagellum</keyword>
<keyword evidence="9" id="KW-0969">Cilium</keyword>
<evidence type="ECO:0000256" key="7">
    <source>
        <dbReference type="ARBA" id="ARBA00023136"/>
    </source>
</evidence>
<dbReference type="GO" id="GO:0006935">
    <property type="term" value="P:chemotaxis"/>
    <property type="evidence" value="ECO:0007669"/>
    <property type="project" value="UniProtKB-KW"/>
</dbReference>
<dbReference type="OrthoDB" id="5956226at2"/>
<evidence type="ECO:0000256" key="5">
    <source>
        <dbReference type="ARBA" id="ARBA00022500"/>
    </source>
</evidence>
<sequence>MSNPQEVEFTEIEKSQSTGQKLIPKLDEALLKGVSVELDCCIGTSNVALSELATFEFGDVLKLDQAVNEDIELRLNGIVVAQGKLVAIDGNFGVEITQVADISND</sequence>
<dbReference type="InterPro" id="IPR036429">
    <property type="entry name" value="SpoA-like_sf"/>
</dbReference>
<dbReference type="AlphaFoldDB" id="A0A5S3V790"/>
<evidence type="ECO:0000256" key="3">
    <source>
        <dbReference type="ARBA" id="ARBA00021897"/>
    </source>
</evidence>
<evidence type="ECO:0000313" key="10">
    <source>
        <dbReference type="Proteomes" id="UP000307217"/>
    </source>
</evidence>
<dbReference type="GO" id="GO:0003774">
    <property type="term" value="F:cytoskeletal motor activity"/>
    <property type="evidence" value="ECO:0007669"/>
    <property type="project" value="InterPro"/>
</dbReference>
<dbReference type="SUPFAM" id="SSF101801">
    <property type="entry name" value="Surface presentation of antigens (SPOA)"/>
    <property type="match status" value="1"/>
</dbReference>